<feature type="signal peptide" evidence="1">
    <location>
        <begin position="1"/>
        <end position="21"/>
    </location>
</feature>
<feature type="domain" description="JmjC" evidence="2">
    <location>
        <begin position="247"/>
        <end position="410"/>
    </location>
</feature>
<dbReference type="InterPro" id="IPR041667">
    <property type="entry name" value="Cupin_8"/>
</dbReference>
<dbReference type="Pfam" id="PF13621">
    <property type="entry name" value="Cupin_8"/>
    <property type="match status" value="1"/>
</dbReference>
<dbReference type="AlphaFoldDB" id="A0A8J5XPB1"/>
<feature type="chain" id="PRO_5035236550" description="JmjC domain-containing protein" evidence="1">
    <location>
        <begin position="22"/>
        <end position="410"/>
    </location>
</feature>
<evidence type="ECO:0000259" key="2">
    <source>
        <dbReference type="PROSITE" id="PS51184"/>
    </source>
</evidence>
<dbReference type="SUPFAM" id="SSF51197">
    <property type="entry name" value="Clavaminate synthase-like"/>
    <property type="match status" value="1"/>
</dbReference>
<dbReference type="EMBL" id="JAGTXO010000003">
    <property type="protein sequence ID" value="KAG8468988.1"/>
    <property type="molecule type" value="Genomic_DNA"/>
</dbReference>
<keyword evidence="1" id="KW-0732">Signal</keyword>
<evidence type="ECO:0000313" key="3">
    <source>
        <dbReference type="EMBL" id="KAG8468988.1"/>
    </source>
</evidence>
<dbReference type="OrthoDB" id="205869at2759"/>
<dbReference type="PANTHER" id="PTHR12461:SF105">
    <property type="entry name" value="HYPOXIA-INDUCIBLE FACTOR 1-ALPHA INHIBITOR"/>
    <property type="match status" value="1"/>
</dbReference>
<sequence>MATAIALVALALVDTPLGVVGARVAGRRALARRAALQLDASIESTLGAAKEEAVRSYSELLFRLAADNHPGIFAACERMFHDGVRVRDLPFHVRGMLEGKLPPEISAVAGDDAFIGDAADGAPRLQEYAPPGVWVRPAGGVVEVGPEAVEEGWRLAETLRAPVLFRAVGSDWPAVREWRQMRTLAEQIRYAMVRVAPGPAVAFCRESHPDVRAGLVEPPSRVVAMPFGHFCRRLREGRGGLQPLLGDDRETVYMQALAPDGLMADARVEELLAPRDARARAPRPPITGRLWVCAPGVWSPGHFDAVDSLLWQAVGAKRMILFPPSLTPLLDPHPSGHALERRLRLPLTGERPADESLAARIDAAALLADLRPGDAIFFPAGWAHHTEAVRGEEQLSGVGDGISISLGLRI</sequence>
<dbReference type="Gene3D" id="2.60.120.650">
    <property type="entry name" value="Cupin"/>
    <property type="match status" value="1"/>
</dbReference>
<accession>A0A8J5XPB1</accession>
<organism evidence="3 4">
    <name type="scientific">Diacronema lutheri</name>
    <name type="common">Unicellular marine alga</name>
    <name type="synonym">Monochrysis lutheri</name>
    <dbReference type="NCBI Taxonomy" id="2081491"/>
    <lineage>
        <taxon>Eukaryota</taxon>
        <taxon>Haptista</taxon>
        <taxon>Haptophyta</taxon>
        <taxon>Pavlovophyceae</taxon>
        <taxon>Pavlovales</taxon>
        <taxon>Pavlovaceae</taxon>
        <taxon>Diacronema</taxon>
    </lineage>
</organism>
<dbReference type="PROSITE" id="PS51184">
    <property type="entry name" value="JMJC"/>
    <property type="match status" value="1"/>
</dbReference>
<protein>
    <recommendedName>
        <fullName evidence="2">JmjC domain-containing protein</fullName>
    </recommendedName>
</protein>
<comment type="caution">
    <text evidence="3">The sequence shown here is derived from an EMBL/GenBank/DDBJ whole genome shotgun (WGS) entry which is preliminary data.</text>
</comment>
<gene>
    <name evidence="3" type="ORF">KFE25_007506</name>
</gene>
<evidence type="ECO:0000313" key="4">
    <source>
        <dbReference type="Proteomes" id="UP000751190"/>
    </source>
</evidence>
<reference evidence="3" key="1">
    <citation type="submission" date="2021-05" db="EMBL/GenBank/DDBJ databases">
        <title>The genome of the haptophyte Pavlova lutheri (Diacronema luteri, Pavlovales) - a model for lipid biosynthesis in eukaryotic algae.</title>
        <authorList>
            <person name="Hulatt C.J."/>
            <person name="Posewitz M.C."/>
        </authorList>
    </citation>
    <scope>NUCLEOTIDE SEQUENCE</scope>
    <source>
        <strain evidence="3">NIVA-4/92</strain>
    </source>
</reference>
<name>A0A8J5XPB1_DIALT</name>
<evidence type="ECO:0000256" key="1">
    <source>
        <dbReference type="SAM" id="SignalP"/>
    </source>
</evidence>
<proteinExistence type="predicted"/>
<dbReference type="Proteomes" id="UP000751190">
    <property type="component" value="Unassembled WGS sequence"/>
</dbReference>
<dbReference type="InterPro" id="IPR003347">
    <property type="entry name" value="JmjC_dom"/>
</dbReference>
<keyword evidence="4" id="KW-1185">Reference proteome</keyword>
<dbReference type="PANTHER" id="PTHR12461">
    <property type="entry name" value="HYPOXIA-INDUCIBLE FACTOR 1 ALPHA INHIBITOR-RELATED"/>
    <property type="match status" value="1"/>
</dbReference>